<dbReference type="GO" id="GO:0006753">
    <property type="term" value="P:nucleoside phosphate metabolic process"/>
    <property type="evidence" value="ECO:0007669"/>
    <property type="project" value="TreeGrafter"/>
</dbReference>
<dbReference type="InterPro" id="IPR000086">
    <property type="entry name" value="NUDIX_hydrolase_dom"/>
</dbReference>
<dbReference type="GO" id="GO:0005829">
    <property type="term" value="C:cytosol"/>
    <property type="evidence" value="ECO:0007669"/>
    <property type="project" value="TreeGrafter"/>
</dbReference>
<dbReference type="EMBL" id="CAFBLT010000004">
    <property type="protein sequence ID" value="CAB4884489.1"/>
    <property type="molecule type" value="Genomic_DNA"/>
</dbReference>
<dbReference type="AlphaFoldDB" id="A0A6J7ALG3"/>
<evidence type="ECO:0000256" key="2">
    <source>
        <dbReference type="ARBA" id="ARBA00022801"/>
    </source>
</evidence>
<accession>A0A6J7ALG3</accession>
<dbReference type="GO" id="GO:0019693">
    <property type="term" value="P:ribose phosphate metabolic process"/>
    <property type="evidence" value="ECO:0007669"/>
    <property type="project" value="TreeGrafter"/>
</dbReference>
<gene>
    <name evidence="4" type="ORF">UFOPK3164_01500</name>
    <name evidence="5" type="ORF">UFOPK3427_01902</name>
    <name evidence="6" type="ORF">UFOPK4112_01180</name>
</gene>
<dbReference type="PANTHER" id="PTHR11839:SF18">
    <property type="entry name" value="NUDIX HYDROLASE DOMAIN-CONTAINING PROTEIN"/>
    <property type="match status" value="1"/>
</dbReference>
<comment type="cofactor">
    <cofactor evidence="1">
        <name>Mg(2+)</name>
        <dbReference type="ChEBI" id="CHEBI:18420"/>
    </cofactor>
</comment>
<dbReference type="SUPFAM" id="SSF55811">
    <property type="entry name" value="Nudix"/>
    <property type="match status" value="1"/>
</dbReference>
<name>A0A6J7ALG3_9ZZZZ</name>
<dbReference type="PANTHER" id="PTHR11839">
    <property type="entry name" value="UDP/ADP-SUGAR PYROPHOSPHATASE"/>
    <property type="match status" value="1"/>
</dbReference>
<protein>
    <submittedName>
        <fullName evidence="4">Unannotated protein</fullName>
    </submittedName>
</protein>
<evidence type="ECO:0000313" key="5">
    <source>
        <dbReference type="EMBL" id="CAB4884489.1"/>
    </source>
</evidence>
<evidence type="ECO:0000313" key="6">
    <source>
        <dbReference type="EMBL" id="CAB5025466.1"/>
    </source>
</evidence>
<dbReference type="Gene3D" id="3.90.79.10">
    <property type="entry name" value="Nucleoside Triphosphate Pyrophosphohydrolase"/>
    <property type="match status" value="1"/>
</dbReference>
<proteinExistence type="predicted"/>
<evidence type="ECO:0000259" key="3">
    <source>
        <dbReference type="PROSITE" id="PS51462"/>
    </source>
</evidence>
<reference evidence="4" key="1">
    <citation type="submission" date="2020-05" db="EMBL/GenBank/DDBJ databases">
        <authorList>
            <person name="Chiriac C."/>
            <person name="Salcher M."/>
            <person name="Ghai R."/>
            <person name="Kavagutti S V."/>
        </authorList>
    </citation>
    <scope>NUCLEOTIDE SEQUENCE</scope>
</reference>
<dbReference type="Pfam" id="PF00293">
    <property type="entry name" value="NUDIX"/>
    <property type="match status" value="1"/>
</dbReference>
<feature type="domain" description="Nudix hydrolase" evidence="3">
    <location>
        <begin position="38"/>
        <end position="169"/>
    </location>
</feature>
<dbReference type="EMBL" id="CAFBPM010000011">
    <property type="protein sequence ID" value="CAB5025466.1"/>
    <property type="molecule type" value="Genomic_DNA"/>
</dbReference>
<dbReference type="GO" id="GO:0016787">
    <property type="term" value="F:hydrolase activity"/>
    <property type="evidence" value="ECO:0007669"/>
    <property type="project" value="UniProtKB-KW"/>
</dbReference>
<evidence type="ECO:0000313" key="4">
    <source>
        <dbReference type="EMBL" id="CAB4833617.1"/>
    </source>
</evidence>
<dbReference type="InterPro" id="IPR015797">
    <property type="entry name" value="NUDIX_hydrolase-like_dom_sf"/>
</dbReference>
<organism evidence="4">
    <name type="scientific">freshwater metagenome</name>
    <dbReference type="NCBI Taxonomy" id="449393"/>
    <lineage>
        <taxon>unclassified sequences</taxon>
        <taxon>metagenomes</taxon>
        <taxon>ecological metagenomes</taxon>
    </lineage>
</organism>
<dbReference type="EMBL" id="CAFABE010000097">
    <property type="protein sequence ID" value="CAB4833617.1"/>
    <property type="molecule type" value="Genomic_DNA"/>
</dbReference>
<evidence type="ECO:0000256" key="1">
    <source>
        <dbReference type="ARBA" id="ARBA00001946"/>
    </source>
</evidence>
<dbReference type="PROSITE" id="PS51462">
    <property type="entry name" value="NUDIX"/>
    <property type="match status" value="1"/>
</dbReference>
<keyword evidence="2" id="KW-0378">Hydrolase</keyword>
<sequence length="179" mass="20108">MLGFAIERTETIYEGFVVDLERRFVRHGDEVFDREVVVHPGAVAIIAIDESFNVVLLEQYRAAVEHRIFEIPAGTCDHLGEAGRETAQRELYEETGIRAESFESLGVFLNSPGFSSQRTEIFLATNISRGERQPEGVEEWDARVSFLPFSEAIEMMEGGRIQDATTCLALSLTARRHGI</sequence>